<keyword evidence="10 13" id="KW-0238">DNA-binding</keyword>
<sequence length="1313" mass="151283">MHYLDEIFAPHLQEVDENFLRRLKQSNIHPEDPAKNQAFIGKLLFPDLLKKNERGYPTLIKMRDELPVEQRAHYPVTNIYKLREAMINEDRQFDLREVYLAVHHIMKYRGHFLNNASVDKFKVGRIDFYKSFNVLNEAYEELQNGEGSFTIEPSKVEKIGQLLLDTKMRKLNRQKAVAKLLEVKVADKEETKRNKQIATAMSKLVLGYKADFATVAMANGNEWKIDLSSETSEDEIEKFREELSDAQNDILTEITSLFSQIMLNEIVPNGMSISESMMDRYWTHERQLAEVKEYLATQPASARKEFDQVYNKYIGQAPKERGFDLEKGLKKILSKKENWKEIDELLKAGDFLPKQRTSANGVIPHQMHQQELDRIIEKQAKYYPWLATENPATGERDRHQAKYELDQLVSFRIPYYVGPLVTPEVQKATSGAKFAWAKRKEDGEITPWNLWDKIDRAESAEAFIKRMTVKDTYLLNEDVLPANSLLYQKYNVLNELNNVRVNGRRLSVGIKQDIYTELFKKKKTVKVSDVASLVMAKTRGVNKPSVEGLSDPKKFNSNLATYLDLKSIVGDKVDDNRYQTDLENIIEWRSVFEDGEIFADKLTEVEWLTDQQRSALVKKRYKGWGRLSKKLLTGIVDENGQRIIDLMWNTDQNFMQIVNQPVFKEQIDQLNQKAITNDGMTLREWVESVLDGAYTSPQNKKAIWQVVRVVEDIVKAVGNAPKSISIEFARNEGNKGEITRSRRTQLQKLFEDQAHELVKDTSLTEELEKAPDLSDRYYLYFTQGGKDMYTGDPINFDEISTKYDIDHILPQSFVKDDSLDNRVLVSRAENNKKSDRVPAKLYAAKMKPYWNQLLKQGLITQRKFENLTMDVDQNIKYRSLGFVKRQLVETRQVIKLTANILGSMYQEAGTDIIETRAGLTKQLREEFDLPKVREVNDYHHAVDAYLTTFAGQYLNRRYPKLRSFFVYGEYMKFKHGSDLKLRNFNFFHELMEGDKSQGKVVDQQTGELITTRDEVAKSFDRLLNMKYMLVSKEVHDRSDQLYGATIVTAKESGKLTSPIEIKKKRPVDLYGAYTNGTSAFMTIIKFTGNKPKYKVIGVPTTSAVGLKRVGKPGSESYNQELHRIIKSNPKVKKDFEIVVPHVSYSQLIVDDDCKFTLASDTYQHPATQLVLSKESMEIIADDFKFVKENTATADEQLVRVFDEIVNQMNHYFTIFDQRSNRQKVTKARDKFVSLPTESEYEGAKKTQVGKTEVITNLLMGLHANSAQGDLKVLGLSTFGFFQSSGGLNLSEDAMIVYQSPTGLFERRICLKDI</sequence>
<comment type="cofactor">
    <cofactor evidence="1">
        <name>Mg(2+)</name>
        <dbReference type="ChEBI" id="CHEBI:18420"/>
    </cofactor>
</comment>
<evidence type="ECO:0000256" key="5">
    <source>
        <dbReference type="ARBA" id="ARBA00022759"/>
    </source>
</evidence>
<dbReference type="HAMAP" id="MF_01480">
    <property type="entry name" value="Cas9"/>
    <property type="match status" value="1"/>
</dbReference>
<proteinExistence type="inferred from homology"/>
<dbReference type="HOGENOM" id="CLU_005604_0_0_9"/>
<dbReference type="EMBL" id="GG704699">
    <property type="protein sequence ID" value="EEX26495.1"/>
    <property type="molecule type" value="Genomic_DNA"/>
</dbReference>
<comment type="domain">
    <text evidence="13">Has 2 endonuclease domains. The discontinuous RuvC-like domain cleaves the target DNA noncomplementary to crRNA while the HNH nuclease domain cleaves the target DNA complementary to crRNA.</text>
</comment>
<evidence type="ECO:0000256" key="10">
    <source>
        <dbReference type="ARBA" id="ARBA00023125"/>
    </source>
</evidence>
<evidence type="ECO:0000256" key="12">
    <source>
        <dbReference type="ARBA" id="ARBA00046380"/>
    </source>
</evidence>
<dbReference type="GO" id="GO:0004519">
    <property type="term" value="F:endonuclease activity"/>
    <property type="evidence" value="ECO:0007669"/>
    <property type="project" value="UniProtKB-UniRule"/>
</dbReference>
<keyword evidence="8 13" id="KW-0694">RNA-binding</keyword>
<dbReference type="GO" id="GO:0003723">
    <property type="term" value="F:RNA binding"/>
    <property type="evidence" value="ECO:0007669"/>
    <property type="project" value="UniProtKB-UniRule"/>
</dbReference>
<organism evidence="15">
    <name type="scientific">Limosilactobacillus fermentum 28-3-CHN</name>
    <dbReference type="NCBI Taxonomy" id="575599"/>
    <lineage>
        <taxon>Bacteria</taxon>
        <taxon>Bacillati</taxon>
        <taxon>Bacillota</taxon>
        <taxon>Bacilli</taxon>
        <taxon>Lactobacillales</taxon>
        <taxon>Lactobacillaceae</taxon>
        <taxon>Limosilactobacillus</taxon>
    </lineage>
</organism>
<dbReference type="Gene3D" id="1.10.30.50">
    <property type="match status" value="1"/>
</dbReference>
<dbReference type="Pfam" id="PF22702">
    <property type="entry name" value="Cas9_RuvC"/>
    <property type="match status" value="1"/>
</dbReference>
<comment type="caution">
    <text evidence="13">Lacks conserved residue(s) required for the propagation of feature annotation.</text>
</comment>
<comment type="function">
    <text evidence="13">CRISPR (clustered regularly interspaced short palindromic repeat) is an adaptive immune system that provides protection against mobile genetic elements (viruses, transposable elements and conjugative plasmids). CRISPR clusters contain spacers, sequences complementary to antecedent mobile elements, and target invading nucleic acids. CRISPR clusters are transcribed and processed into CRISPR RNA (crRNA). In type II CRISPR systems correct processing of pre-crRNA requires a trans-encoded small RNA (tracrRNA), endogenous ribonuclease 3 (rnc) and this protein. The tracrRNA serves as a guide for ribonuclease 3-aided processing of pre-crRNA. Subsequently Cas9/crRNA/tracrRNA endonucleolytically cleaves linear or circular dsDNA target complementary to the spacer; Cas9 is inactive in the absence of the 2 guide RNAs (gRNA). Cas9 recognizes the protospacer adjacent motif (PAM) in the CRISPR repeat sequences to help distinguish self versus nonself, as targets within the bacterial CRISPR locus do not have PAMs. PAM recognition is also required for catalytic activity.</text>
</comment>
<dbReference type="InterPro" id="IPR028629">
    <property type="entry name" value="Cas9"/>
</dbReference>
<keyword evidence="6 13" id="KW-0378">Hydrolase</keyword>
<evidence type="ECO:0000256" key="2">
    <source>
        <dbReference type="ARBA" id="ARBA00005244"/>
    </source>
</evidence>
<protein>
    <recommendedName>
        <fullName evidence="13">CRISPR-associated endonuclease Cas9</fullName>
        <ecNumber evidence="13">3.1.-.-</ecNumber>
    </recommendedName>
</protein>
<evidence type="ECO:0000256" key="13">
    <source>
        <dbReference type="HAMAP-Rule" id="MF_01480"/>
    </source>
</evidence>
<evidence type="ECO:0000256" key="8">
    <source>
        <dbReference type="ARBA" id="ARBA00022884"/>
    </source>
</evidence>
<accession>D0DRL9</accession>
<keyword evidence="11" id="KW-0464">Manganese</keyword>
<dbReference type="InterPro" id="IPR055228">
    <property type="entry name" value="Cas9_RuvC"/>
</dbReference>
<dbReference type="InterPro" id="IPR003615">
    <property type="entry name" value="HNH_nuc"/>
</dbReference>
<keyword evidence="3 13" id="KW-0540">Nuclease</keyword>
<dbReference type="EC" id="3.1.-.-" evidence="13"/>
<evidence type="ECO:0000259" key="14">
    <source>
        <dbReference type="PROSITE" id="PS51749"/>
    </source>
</evidence>
<dbReference type="GO" id="GO:0043571">
    <property type="term" value="P:maintenance of CRISPR repeat elements"/>
    <property type="evidence" value="ECO:0007669"/>
    <property type="project" value="UniProtKB-UniRule"/>
</dbReference>
<dbReference type="GO" id="GO:0046872">
    <property type="term" value="F:metal ion binding"/>
    <property type="evidence" value="ECO:0007669"/>
    <property type="project" value="UniProtKB-UniRule"/>
</dbReference>
<keyword evidence="4" id="KW-0479">Metal-binding</keyword>
<dbReference type="GO" id="GO:0016787">
    <property type="term" value="F:hydrolase activity"/>
    <property type="evidence" value="ECO:0007669"/>
    <property type="project" value="UniProtKB-KW"/>
</dbReference>
<dbReference type="Pfam" id="PF16595">
    <property type="entry name" value="Cas9_PI"/>
    <property type="match status" value="1"/>
</dbReference>
<evidence type="ECO:0000256" key="6">
    <source>
        <dbReference type="ARBA" id="ARBA00022801"/>
    </source>
</evidence>
<dbReference type="InterPro" id="IPR032237">
    <property type="entry name" value="Cas9_PI"/>
</dbReference>
<dbReference type="Proteomes" id="UP000004920">
    <property type="component" value="Unassembled WGS sequence"/>
</dbReference>
<dbReference type="InterPro" id="IPR032240">
    <property type="entry name" value="Cas9_REC"/>
</dbReference>
<dbReference type="Pfam" id="PF13395">
    <property type="entry name" value="HNH_4"/>
    <property type="match status" value="1"/>
</dbReference>
<dbReference type="InterPro" id="IPR033114">
    <property type="entry name" value="HNH_CAS9"/>
</dbReference>
<evidence type="ECO:0000256" key="4">
    <source>
        <dbReference type="ARBA" id="ARBA00022723"/>
    </source>
</evidence>
<dbReference type="GO" id="GO:0051607">
    <property type="term" value="P:defense response to virus"/>
    <property type="evidence" value="ECO:0007669"/>
    <property type="project" value="UniProtKB-UniRule"/>
</dbReference>
<feature type="domain" description="HNH Cas9-type" evidence="14">
    <location>
        <begin position="731"/>
        <end position="893"/>
    </location>
</feature>
<keyword evidence="7" id="KW-0460">Magnesium</keyword>
<dbReference type="Pfam" id="PF16592">
    <property type="entry name" value="Cas9_REC"/>
    <property type="match status" value="1"/>
</dbReference>
<feature type="active site" description="Proton acceptor for HNH nuclease domain" evidence="13">
    <location>
        <position position="807"/>
    </location>
</feature>
<keyword evidence="9 13" id="KW-0051">Antiviral defense</keyword>
<gene>
    <name evidence="13" type="primary">cas9</name>
    <name evidence="15" type="synonym">csn1</name>
    <name evidence="15" type="ORF">HMPREF0513_00233</name>
</gene>
<evidence type="ECO:0000256" key="1">
    <source>
        <dbReference type="ARBA" id="ARBA00001946"/>
    </source>
</evidence>
<dbReference type="NCBIfam" id="TIGR01865">
    <property type="entry name" value="cas_Csn1"/>
    <property type="match status" value="1"/>
</dbReference>
<comment type="similarity">
    <text evidence="2">Belongs to the CRISPR-associated protein Cas9 family. Subtype II-A subfamily.</text>
</comment>
<name>D0DRL9_LIMFE</name>
<comment type="similarity">
    <text evidence="13">Belongs to the CRISPR-associated Cas9 family.</text>
</comment>
<dbReference type="GO" id="GO:0003677">
    <property type="term" value="F:DNA binding"/>
    <property type="evidence" value="ECO:0007669"/>
    <property type="project" value="UniProtKB-UniRule"/>
</dbReference>
<evidence type="ECO:0000256" key="7">
    <source>
        <dbReference type="ARBA" id="ARBA00022842"/>
    </source>
</evidence>
<evidence type="ECO:0000256" key="9">
    <source>
        <dbReference type="ARBA" id="ARBA00023118"/>
    </source>
</evidence>
<evidence type="ECO:0000256" key="3">
    <source>
        <dbReference type="ARBA" id="ARBA00022722"/>
    </source>
</evidence>
<keyword evidence="5 13" id="KW-0255">Endonuclease</keyword>
<comment type="subunit">
    <text evidence="12 13">Monomer. Binds crRNA and tracrRNA.</text>
</comment>
<evidence type="ECO:0000256" key="11">
    <source>
        <dbReference type="ARBA" id="ARBA00023211"/>
    </source>
</evidence>
<reference evidence="15" key="1">
    <citation type="submission" date="2009-08" db="EMBL/GenBank/DDBJ databases">
        <title>The Genome Sequence of Lactobacillus fermentum 28-3-CHN.</title>
        <authorList>
            <consortium name="The Broad Institute Genome Sequencing Platform"/>
            <person name="Ward D."/>
            <person name="Feldgarden M."/>
            <person name="Earl A."/>
            <person name="Young S.K."/>
            <person name="Zeng Q."/>
            <person name="Koehrsen M."/>
            <person name="Alvarado L."/>
            <person name="Berlin A."/>
            <person name="Bochicchio J."/>
            <person name="Borenstein D."/>
            <person name="Chapman S.B."/>
            <person name="Chen Z."/>
            <person name="Engels R."/>
            <person name="Freedman E."/>
            <person name="Gellesch M."/>
            <person name="Goldberg J."/>
            <person name="Griggs A."/>
            <person name="Gujja S."/>
            <person name="Heilman E."/>
            <person name="Heiman D."/>
            <person name="Hepburn T."/>
            <person name="Howarth C."/>
            <person name="Jen D."/>
            <person name="Larson L."/>
            <person name="Lewis B."/>
            <person name="Mehta T."/>
            <person name="Park D."/>
            <person name="Pearson M."/>
            <person name="Roberts A."/>
            <person name="Saif S."/>
            <person name="Shea T."/>
            <person name="Shenoy N."/>
            <person name="Sisk P."/>
            <person name="Stolte C."/>
            <person name="Sykes S."/>
            <person name="Thomson T."/>
            <person name="Walk T."/>
            <person name="White J."/>
            <person name="Yandava C."/>
            <person name="Liu Y."/>
            <person name="Xu Q."/>
            <person name="Haas B."/>
            <person name="Nusbaum C."/>
            <person name="Birren B."/>
        </authorList>
    </citation>
    <scope>NUCLEOTIDE SEQUENCE</scope>
    <source>
        <strain evidence="15">28-3-CHN</strain>
    </source>
</reference>
<dbReference type="PROSITE" id="PS51749">
    <property type="entry name" value="HNH_CAS9"/>
    <property type="match status" value="1"/>
</dbReference>
<evidence type="ECO:0000313" key="15">
    <source>
        <dbReference type="EMBL" id="EEX26495.1"/>
    </source>
</evidence>